<feature type="compositionally biased region" description="Polar residues" evidence="1">
    <location>
        <begin position="24"/>
        <end position="36"/>
    </location>
</feature>
<gene>
    <name evidence="2" type="ORF">FZEAL_10881</name>
</gene>
<evidence type="ECO:0000313" key="3">
    <source>
        <dbReference type="Proteomes" id="UP000635477"/>
    </source>
</evidence>
<name>A0A8H4TU62_9HYPO</name>
<feature type="compositionally biased region" description="Polar residues" evidence="1">
    <location>
        <begin position="75"/>
        <end position="84"/>
    </location>
</feature>
<evidence type="ECO:0000313" key="2">
    <source>
        <dbReference type="EMBL" id="KAF4964228.1"/>
    </source>
</evidence>
<sequence>MSTSSSPSPLSSLTDSSIIALPSRPSSRCLNRSTPSHFGHHTASRQPAQPAARIRRHPYLDRGREHTGLARRTSKSTSSANSCLLQPPAPVPRPHFRVLPVNGSGQHTNIPRRHHRPSTLRPYAASPGRLVGLTLLIPLRLAPLGIPSPPPLYRSSLRPGSLGSSTAAILASVVAGAPLGALLGFNINCPGDGFRGTLAYHHTPPPLTPASLDLSGVSWAQTGRPRHSLFLLVFPLFWSPRGGT</sequence>
<keyword evidence="3" id="KW-1185">Reference proteome</keyword>
<feature type="compositionally biased region" description="Low complexity" evidence="1">
    <location>
        <begin position="1"/>
        <end position="17"/>
    </location>
</feature>
<dbReference type="OrthoDB" id="10537389at2759"/>
<dbReference type="AlphaFoldDB" id="A0A8H4TU62"/>
<organism evidence="2 3">
    <name type="scientific">Fusarium zealandicum</name>
    <dbReference type="NCBI Taxonomy" id="1053134"/>
    <lineage>
        <taxon>Eukaryota</taxon>
        <taxon>Fungi</taxon>
        <taxon>Dikarya</taxon>
        <taxon>Ascomycota</taxon>
        <taxon>Pezizomycotina</taxon>
        <taxon>Sordariomycetes</taxon>
        <taxon>Hypocreomycetidae</taxon>
        <taxon>Hypocreales</taxon>
        <taxon>Nectriaceae</taxon>
        <taxon>Fusarium</taxon>
        <taxon>Fusarium staphyleae species complex</taxon>
    </lineage>
</organism>
<proteinExistence type="predicted"/>
<evidence type="ECO:0000256" key="1">
    <source>
        <dbReference type="SAM" id="MobiDB-lite"/>
    </source>
</evidence>
<reference evidence="2" key="1">
    <citation type="journal article" date="2020" name="BMC Genomics">
        <title>Correction to: Identification and distribution of gene clusters required for synthesis of sphingolipid metabolism inhibitors in diverse species of the filamentous fungus Fusarium.</title>
        <authorList>
            <person name="Kim H.S."/>
            <person name="Lohmar J.M."/>
            <person name="Busman M."/>
            <person name="Brown D.W."/>
            <person name="Naumann T.A."/>
            <person name="Divon H.H."/>
            <person name="Lysoe E."/>
            <person name="Uhlig S."/>
            <person name="Proctor R.H."/>
        </authorList>
    </citation>
    <scope>NUCLEOTIDE SEQUENCE</scope>
    <source>
        <strain evidence="2">NRRL 22465</strain>
    </source>
</reference>
<dbReference type="Proteomes" id="UP000635477">
    <property type="component" value="Unassembled WGS sequence"/>
</dbReference>
<reference evidence="2" key="2">
    <citation type="submission" date="2020-05" db="EMBL/GenBank/DDBJ databases">
        <authorList>
            <person name="Kim H.-S."/>
            <person name="Proctor R.H."/>
            <person name="Brown D.W."/>
        </authorList>
    </citation>
    <scope>NUCLEOTIDE SEQUENCE</scope>
    <source>
        <strain evidence="2">NRRL 22465</strain>
    </source>
</reference>
<dbReference type="EMBL" id="JABEYC010001534">
    <property type="protein sequence ID" value="KAF4964228.1"/>
    <property type="molecule type" value="Genomic_DNA"/>
</dbReference>
<accession>A0A8H4TU62</accession>
<feature type="compositionally biased region" description="Basic and acidic residues" evidence="1">
    <location>
        <begin position="58"/>
        <end position="68"/>
    </location>
</feature>
<comment type="caution">
    <text evidence="2">The sequence shown here is derived from an EMBL/GenBank/DDBJ whole genome shotgun (WGS) entry which is preliminary data.</text>
</comment>
<feature type="region of interest" description="Disordered" evidence="1">
    <location>
        <begin position="1"/>
        <end position="89"/>
    </location>
</feature>
<protein>
    <submittedName>
        <fullName evidence="2">Uncharacterized protein</fullName>
    </submittedName>
</protein>